<dbReference type="PROSITE" id="PS50262">
    <property type="entry name" value="G_PROTEIN_RECEP_F1_2"/>
    <property type="match status" value="1"/>
</dbReference>
<keyword evidence="9 13" id="KW-0472">Membrane</keyword>
<sequence>KITISIFNKHCNYRVRSSAGNQTNVFIFLGFSDLQHLQLFLFILVLLIYLIILIGNSLIVAVTVTDLKLQSPMYFFLRNLSVLEICYTSAIIPKTLSNLLSERQTISFLGCATQMYFFLLFGNSECCLLTVMSYDRYIAICNPMRYSFILSRKVAIRLASVVWIAGNVVAFEQTVTIFMLSFHGSNKIEHFFCDVIPVLKLASTDTSLNDVINTVLTVVFIIFPFTLTITSYICILSTILKMRSAEGRHKAFSTCSSHLITVTLFFGSGFITYMRPGSSGSVDTNRAISLLYTVITPMFNPIIYSLRNKEVKEALRKLLGSSRTS</sequence>
<dbReference type="InterPro" id="IPR000276">
    <property type="entry name" value="GPCR_Rhodpsn"/>
</dbReference>
<feature type="transmembrane region" description="Helical" evidence="13">
    <location>
        <begin position="251"/>
        <end position="274"/>
    </location>
</feature>
<dbReference type="PRINTS" id="PR00237">
    <property type="entry name" value="GPCRRHODOPSN"/>
</dbReference>
<dbReference type="Ensembl" id="ENSGAGT00000020486.1">
    <property type="protein sequence ID" value="ENSGAGP00000017960.1"/>
    <property type="gene ID" value="ENSGAGG00000013314.1"/>
</dbReference>
<evidence type="ECO:0000256" key="9">
    <source>
        <dbReference type="ARBA" id="ARBA00023136"/>
    </source>
</evidence>
<dbReference type="InterPro" id="IPR000725">
    <property type="entry name" value="Olfact_rcpt"/>
</dbReference>
<proteinExistence type="inferred from homology"/>
<dbReference type="Pfam" id="PF13853">
    <property type="entry name" value="7tm_4"/>
    <property type="match status" value="1"/>
</dbReference>
<feature type="domain" description="G-protein coupled receptors family 1 profile" evidence="14">
    <location>
        <begin position="55"/>
        <end position="304"/>
    </location>
</feature>
<feature type="transmembrane region" description="Helical" evidence="13">
    <location>
        <begin position="39"/>
        <end position="64"/>
    </location>
</feature>
<evidence type="ECO:0000313" key="15">
    <source>
        <dbReference type="Ensembl" id="ENSGAGP00000017960.1"/>
    </source>
</evidence>
<keyword evidence="10 12" id="KW-0675">Receptor</keyword>
<dbReference type="CDD" id="cd15225">
    <property type="entry name" value="7tmA_OR10A-like"/>
    <property type="match status" value="1"/>
</dbReference>
<keyword evidence="3 13" id="KW-1003">Cell membrane</keyword>
<evidence type="ECO:0000256" key="8">
    <source>
        <dbReference type="ARBA" id="ARBA00023040"/>
    </source>
</evidence>
<keyword evidence="11 12" id="KW-0807">Transducer</keyword>
<keyword evidence="4 13" id="KW-0716">Sensory transduction</keyword>
<dbReference type="FunFam" id="1.10.1220.70:FF:000001">
    <property type="entry name" value="Olfactory receptor"/>
    <property type="match status" value="1"/>
</dbReference>
<keyword evidence="6 13" id="KW-0552">Olfaction</keyword>
<reference evidence="15" key="3">
    <citation type="submission" date="2025-09" db="UniProtKB">
        <authorList>
            <consortium name="Ensembl"/>
        </authorList>
    </citation>
    <scope>IDENTIFICATION</scope>
</reference>
<evidence type="ECO:0000256" key="13">
    <source>
        <dbReference type="RuleBase" id="RU363047"/>
    </source>
</evidence>
<dbReference type="STRING" id="38772.ENSGAGP00000017960"/>
<dbReference type="GO" id="GO:0004930">
    <property type="term" value="F:G protein-coupled receptor activity"/>
    <property type="evidence" value="ECO:0007669"/>
    <property type="project" value="UniProtKB-KW"/>
</dbReference>
<protein>
    <recommendedName>
        <fullName evidence="13">Olfactory receptor</fullName>
    </recommendedName>
</protein>
<evidence type="ECO:0000256" key="1">
    <source>
        <dbReference type="ARBA" id="ARBA00004651"/>
    </source>
</evidence>
<dbReference type="InterPro" id="IPR017452">
    <property type="entry name" value="GPCR_Rhodpsn_7TM"/>
</dbReference>
<reference evidence="16" key="1">
    <citation type="journal article" date="2017" name="PLoS ONE">
        <title>The Agassiz's desert tortoise genome provides a resource for the conservation of a threatened species.</title>
        <authorList>
            <person name="Tollis M."/>
            <person name="DeNardo D.F."/>
            <person name="Cornelius J.A."/>
            <person name="Dolby G.A."/>
            <person name="Edwards T."/>
            <person name="Henen B.T."/>
            <person name="Karl A.E."/>
            <person name="Murphy R.W."/>
            <person name="Kusumi K."/>
        </authorList>
    </citation>
    <scope>NUCLEOTIDE SEQUENCE [LARGE SCALE GENOMIC DNA]</scope>
</reference>
<keyword evidence="8 12" id="KW-0297">G-protein coupled receptor</keyword>
<dbReference type="Gene3D" id="1.20.1070.10">
    <property type="entry name" value="Rhodopsin 7-helix transmembrane proteins"/>
    <property type="match status" value="1"/>
</dbReference>
<evidence type="ECO:0000313" key="16">
    <source>
        <dbReference type="Proteomes" id="UP000291020"/>
    </source>
</evidence>
<evidence type="ECO:0000256" key="10">
    <source>
        <dbReference type="ARBA" id="ARBA00023170"/>
    </source>
</evidence>
<evidence type="ECO:0000256" key="3">
    <source>
        <dbReference type="ARBA" id="ARBA00022475"/>
    </source>
</evidence>
<dbReference type="PANTHER" id="PTHR26453">
    <property type="entry name" value="OLFACTORY RECEPTOR"/>
    <property type="match status" value="1"/>
</dbReference>
<keyword evidence="7 13" id="KW-1133">Transmembrane helix</keyword>
<dbReference type="AlphaFoldDB" id="A0A452HSB4"/>
<dbReference type="Proteomes" id="UP000291020">
    <property type="component" value="Unassembled WGS sequence"/>
</dbReference>
<evidence type="ECO:0000256" key="4">
    <source>
        <dbReference type="ARBA" id="ARBA00022606"/>
    </source>
</evidence>
<dbReference type="PROSITE" id="PS00237">
    <property type="entry name" value="G_PROTEIN_RECEP_F1_1"/>
    <property type="match status" value="1"/>
</dbReference>
<dbReference type="FunFam" id="1.20.1070.10:FF:000001">
    <property type="entry name" value="Olfactory receptor"/>
    <property type="match status" value="1"/>
</dbReference>
<comment type="similarity">
    <text evidence="2 12">Belongs to the G-protein coupled receptor 1 family.</text>
</comment>
<evidence type="ECO:0000256" key="12">
    <source>
        <dbReference type="RuleBase" id="RU000688"/>
    </source>
</evidence>
<comment type="subcellular location">
    <subcellularLocation>
        <location evidence="1 13">Cell membrane</location>
        <topology evidence="1 13">Multi-pass membrane protein</topology>
    </subcellularLocation>
</comment>
<keyword evidence="16" id="KW-1185">Reference proteome</keyword>
<dbReference type="GO" id="GO:0005886">
    <property type="term" value="C:plasma membrane"/>
    <property type="evidence" value="ECO:0007669"/>
    <property type="project" value="UniProtKB-SubCell"/>
</dbReference>
<evidence type="ECO:0000256" key="11">
    <source>
        <dbReference type="ARBA" id="ARBA00023224"/>
    </source>
</evidence>
<dbReference type="PRINTS" id="PR00245">
    <property type="entry name" value="OLFACTORYR"/>
</dbReference>
<accession>A0A452HSB4</accession>
<reference evidence="15" key="2">
    <citation type="submission" date="2025-08" db="UniProtKB">
        <authorList>
            <consortium name="Ensembl"/>
        </authorList>
    </citation>
    <scope>IDENTIFICATION</scope>
</reference>
<feature type="transmembrane region" description="Helical" evidence="13">
    <location>
        <begin position="215"/>
        <end position="239"/>
    </location>
</feature>
<evidence type="ECO:0000256" key="2">
    <source>
        <dbReference type="ARBA" id="ARBA00010663"/>
    </source>
</evidence>
<evidence type="ECO:0000256" key="7">
    <source>
        <dbReference type="ARBA" id="ARBA00022989"/>
    </source>
</evidence>
<feature type="transmembrane region" description="Helical" evidence="13">
    <location>
        <begin position="154"/>
        <end position="171"/>
    </location>
</feature>
<dbReference type="SUPFAM" id="SSF81321">
    <property type="entry name" value="Family A G protein-coupled receptor-like"/>
    <property type="match status" value="1"/>
</dbReference>
<dbReference type="GO" id="GO:0004984">
    <property type="term" value="F:olfactory receptor activity"/>
    <property type="evidence" value="ECO:0007669"/>
    <property type="project" value="InterPro"/>
</dbReference>
<evidence type="ECO:0000259" key="14">
    <source>
        <dbReference type="PROSITE" id="PS50262"/>
    </source>
</evidence>
<keyword evidence="5 12" id="KW-0812">Transmembrane</keyword>
<organism evidence="15 16">
    <name type="scientific">Gopherus agassizii</name>
    <name type="common">Agassiz's desert tortoise</name>
    <dbReference type="NCBI Taxonomy" id="38772"/>
    <lineage>
        <taxon>Eukaryota</taxon>
        <taxon>Metazoa</taxon>
        <taxon>Chordata</taxon>
        <taxon>Craniata</taxon>
        <taxon>Vertebrata</taxon>
        <taxon>Euteleostomi</taxon>
        <taxon>Archelosauria</taxon>
        <taxon>Testudinata</taxon>
        <taxon>Testudines</taxon>
        <taxon>Cryptodira</taxon>
        <taxon>Durocryptodira</taxon>
        <taxon>Testudinoidea</taxon>
        <taxon>Testudinidae</taxon>
        <taxon>Gopherus</taxon>
    </lineage>
</organism>
<feature type="transmembrane region" description="Helical" evidence="13">
    <location>
        <begin position="116"/>
        <end position="134"/>
    </location>
</feature>
<feature type="transmembrane region" description="Helical" evidence="13">
    <location>
        <begin position="286"/>
        <end position="306"/>
    </location>
</feature>
<evidence type="ECO:0000256" key="6">
    <source>
        <dbReference type="ARBA" id="ARBA00022725"/>
    </source>
</evidence>
<feature type="transmembrane region" description="Helical" evidence="13">
    <location>
        <begin position="76"/>
        <end position="96"/>
    </location>
</feature>
<evidence type="ECO:0000256" key="5">
    <source>
        <dbReference type="ARBA" id="ARBA00022692"/>
    </source>
</evidence>
<name>A0A452HSB4_9SAUR</name>